<organism evidence="2 3">
    <name type="scientific">Cichlidogyrus casuarinus</name>
    <dbReference type="NCBI Taxonomy" id="1844966"/>
    <lineage>
        <taxon>Eukaryota</taxon>
        <taxon>Metazoa</taxon>
        <taxon>Spiralia</taxon>
        <taxon>Lophotrochozoa</taxon>
        <taxon>Platyhelminthes</taxon>
        <taxon>Monogenea</taxon>
        <taxon>Monopisthocotylea</taxon>
        <taxon>Dactylogyridea</taxon>
        <taxon>Ancyrocephalidae</taxon>
        <taxon>Cichlidogyrus</taxon>
    </lineage>
</organism>
<evidence type="ECO:0000256" key="1">
    <source>
        <dbReference type="ARBA" id="ARBA00022737"/>
    </source>
</evidence>
<dbReference type="InterPro" id="IPR011992">
    <property type="entry name" value="EF-hand-dom_pair"/>
</dbReference>
<dbReference type="Gene3D" id="1.10.238.10">
    <property type="entry name" value="EF-hand"/>
    <property type="match status" value="1"/>
</dbReference>
<keyword evidence="1" id="KW-0677">Repeat</keyword>
<sequence>MVLERGESSKLDIVACTTNMVEDREKEEAMECFLVFDHYEDEKILLSDVPKVLQMLYQPVTEAESEALMQAYLGDADHEELRNVRIDFQQFYRMYREHKKPHSDWYEQLSAALDLLDTEKTCLILKASLLSLVKEYGECLSEAEAAEFISQFHTVDRDKTLLSSQDVINLLLNDIAPKAKKATKLKSSEIEPKKKRK</sequence>
<dbReference type="InterPro" id="IPR050230">
    <property type="entry name" value="CALM/Myosin/TropC-like"/>
</dbReference>
<gene>
    <name evidence="2" type="ORF">Ciccas_008202</name>
</gene>
<proteinExistence type="predicted"/>
<dbReference type="PANTHER" id="PTHR23048">
    <property type="entry name" value="MYOSIN LIGHT CHAIN 1, 3"/>
    <property type="match status" value="1"/>
</dbReference>
<reference evidence="2 3" key="1">
    <citation type="submission" date="2024-11" db="EMBL/GenBank/DDBJ databases">
        <title>Adaptive evolution of stress response genes in parasites aligns with host niche diversity.</title>
        <authorList>
            <person name="Hahn C."/>
            <person name="Resl P."/>
        </authorList>
    </citation>
    <scope>NUCLEOTIDE SEQUENCE [LARGE SCALE GENOMIC DNA]</scope>
    <source>
        <strain evidence="2">EGGRZ-B1_66</strain>
        <tissue evidence="2">Body</tissue>
    </source>
</reference>
<dbReference type="AlphaFoldDB" id="A0ABD2Q225"/>
<keyword evidence="3" id="KW-1185">Reference proteome</keyword>
<evidence type="ECO:0000313" key="3">
    <source>
        <dbReference type="Proteomes" id="UP001626550"/>
    </source>
</evidence>
<dbReference type="EMBL" id="JBJKFK010001399">
    <property type="protein sequence ID" value="KAL3313197.1"/>
    <property type="molecule type" value="Genomic_DNA"/>
</dbReference>
<comment type="caution">
    <text evidence="2">The sequence shown here is derived from an EMBL/GenBank/DDBJ whole genome shotgun (WGS) entry which is preliminary data.</text>
</comment>
<evidence type="ECO:0000313" key="2">
    <source>
        <dbReference type="EMBL" id="KAL3313197.1"/>
    </source>
</evidence>
<protein>
    <submittedName>
        <fullName evidence="2">Uncharacterized protein</fullName>
    </submittedName>
</protein>
<dbReference type="Proteomes" id="UP001626550">
    <property type="component" value="Unassembled WGS sequence"/>
</dbReference>
<accession>A0ABD2Q225</accession>
<dbReference type="PANTHER" id="PTHR23048:SF0">
    <property type="entry name" value="CALMODULIN LIKE 3"/>
    <property type="match status" value="1"/>
</dbReference>
<dbReference type="SUPFAM" id="SSF47473">
    <property type="entry name" value="EF-hand"/>
    <property type="match status" value="1"/>
</dbReference>
<name>A0ABD2Q225_9PLAT</name>